<gene>
    <name evidence="6" type="ORF">KIS1582_1318</name>
</gene>
<dbReference type="PANTHER" id="PTHR30136">
    <property type="entry name" value="HELIX-TURN-HELIX TRANSCRIPTIONAL REGULATOR, ICLR FAMILY"/>
    <property type="match status" value="1"/>
</dbReference>
<protein>
    <recommendedName>
        <fullName evidence="8">IclR family transcriptional regulator</fullName>
    </recommendedName>
</protein>
<dbReference type="InterPro" id="IPR050707">
    <property type="entry name" value="HTH_MetabolicPath_Reg"/>
</dbReference>
<name>A0A800MYU8_CYTFI</name>
<dbReference type="PANTHER" id="PTHR30136:SF2">
    <property type="entry name" value="TRANSCRIPTIONAL REGULATOR ICLR"/>
    <property type="match status" value="1"/>
</dbReference>
<evidence type="ECO:0000259" key="4">
    <source>
        <dbReference type="PROSITE" id="PS51077"/>
    </source>
</evidence>
<dbReference type="EMBL" id="VDEM01000009">
    <property type="protein sequence ID" value="KAF0824931.1"/>
    <property type="molecule type" value="Genomic_DNA"/>
</dbReference>
<keyword evidence="1" id="KW-0805">Transcription regulation</keyword>
<dbReference type="GO" id="GO:0045892">
    <property type="term" value="P:negative regulation of DNA-templated transcription"/>
    <property type="evidence" value="ECO:0007669"/>
    <property type="project" value="UniProtKB-ARBA"/>
</dbReference>
<dbReference type="GO" id="GO:0003677">
    <property type="term" value="F:DNA binding"/>
    <property type="evidence" value="ECO:0007669"/>
    <property type="project" value="UniProtKB-KW"/>
</dbReference>
<feature type="domain" description="HTH iclR-type" evidence="4">
    <location>
        <begin position="8"/>
        <end position="68"/>
    </location>
</feature>
<dbReference type="Gene3D" id="3.30.450.40">
    <property type="match status" value="1"/>
</dbReference>
<dbReference type="PROSITE" id="PS51078">
    <property type="entry name" value="ICLR_ED"/>
    <property type="match status" value="1"/>
</dbReference>
<dbReference type="SUPFAM" id="SSF46785">
    <property type="entry name" value="Winged helix' DNA-binding domain"/>
    <property type="match status" value="1"/>
</dbReference>
<dbReference type="GO" id="GO:0003700">
    <property type="term" value="F:DNA-binding transcription factor activity"/>
    <property type="evidence" value="ECO:0007669"/>
    <property type="project" value="TreeGrafter"/>
</dbReference>
<dbReference type="InterPro" id="IPR005471">
    <property type="entry name" value="Tscrpt_reg_IclR_N"/>
</dbReference>
<dbReference type="InterPro" id="IPR029016">
    <property type="entry name" value="GAF-like_dom_sf"/>
</dbReference>
<dbReference type="InterPro" id="IPR036388">
    <property type="entry name" value="WH-like_DNA-bd_sf"/>
</dbReference>
<dbReference type="InterPro" id="IPR014757">
    <property type="entry name" value="Tscrpt_reg_IclR_C"/>
</dbReference>
<dbReference type="Pfam" id="PF01614">
    <property type="entry name" value="IclR_C"/>
    <property type="match status" value="1"/>
</dbReference>
<comment type="caution">
    <text evidence="6">The sequence shown here is derived from an EMBL/GenBank/DDBJ whole genome shotgun (WGS) entry which is preliminary data.</text>
</comment>
<dbReference type="Gene3D" id="1.10.10.10">
    <property type="entry name" value="Winged helix-like DNA-binding domain superfamily/Winged helix DNA-binding domain"/>
    <property type="match status" value="1"/>
</dbReference>
<dbReference type="SUPFAM" id="SSF55781">
    <property type="entry name" value="GAF domain-like"/>
    <property type="match status" value="1"/>
</dbReference>
<evidence type="ECO:0000259" key="5">
    <source>
        <dbReference type="PROSITE" id="PS51078"/>
    </source>
</evidence>
<dbReference type="PROSITE" id="PS51077">
    <property type="entry name" value="HTH_ICLR"/>
    <property type="match status" value="1"/>
</dbReference>
<evidence type="ECO:0000313" key="6">
    <source>
        <dbReference type="EMBL" id="KAF0824931.1"/>
    </source>
</evidence>
<feature type="domain" description="IclR-ED" evidence="5">
    <location>
        <begin position="69"/>
        <end position="251"/>
    </location>
</feature>
<evidence type="ECO:0000256" key="2">
    <source>
        <dbReference type="ARBA" id="ARBA00023125"/>
    </source>
</evidence>
<keyword evidence="3" id="KW-0804">Transcription</keyword>
<accession>A0A800MYU8</accession>
<organism evidence="6 7">
    <name type="scientific">Cytobacillus firmus</name>
    <name type="common">Bacillus firmus</name>
    <dbReference type="NCBI Taxonomy" id="1399"/>
    <lineage>
        <taxon>Bacteria</taxon>
        <taxon>Bacillati</taxon>
        <taxon>Bacillota</taxon>
        <taxon>Bacilli</taxon>
        <taxon>Bacillales</taxon>
        <taxon>Bacillaceae</taxon>
        <taxon>Cytobacillus</taxon>
    </lineage>
</organism>
<sequence>MATGKSLLQSVQNGLSIIKLFTKDKPLWGITEISRELNVPKSSVSRLVADLTEEGYLEKSGKKYHLGLTLLYLAGVLTTHLEIHREAAAPLNSLVNRIGETAHISVLEGDRIIYLLKTECKHPVRLFSYIGKDNPAVCTSSGLVLLAHQPMEKTIEVIGKGLPQMGPNSFTNQEELLQEIQYIKEKGFAICIDVLHTDAVSIAAPVKDYTGKVIAAVSAAGPRQRISESKMMEIVLEITKTAETISKRLGYLESVFIDI</sequence>
<evidence type="ECO:0000313" key="7">
    <source>
        <dbReference type="Proteomes" id="UP000465778"/>
    </source>
</evidence>
<evidence type="ECO:0000256" key="1">
    <source>
        <dbReference type="ARBA" id="ARBA00023015"/>
    </source>
</evidence>
<reference evidence="6 7" key="1">
    <citation type="journal article" date="2020" name="G3 (Bethesda)">
        <title>Whole Genome Sequencing and Comparative Genomics of Two Nematicidal Bacillus Strains Reveals a Wide Range of Possible Virulence Factors.</title>
        <authorList>
            <person name="Susic N."/>
            <person name="Janezic S."/>
            <person name="Rupnik M."/>
            <person name="Geric Stare B."/>
        </authorList>
    </citation>
    <scope>NUCLEOTIDE SEQUENCE [LARGE SCALE GENOMIC DNA]</scope>
    <source>
        <strain evidence="6 7">I-1582</strain>
    </source>
</reference>
<dbReference type="InterPro" id="IPR036390">
    <property type="entry name" value="WH_DNA-bd_sf"/>
</dbReference>
<dbReference type="AlphaFoldDB" id="A0A800MYU8"/>
<evidence type="ECO:0000256" key="3">
    <source>
        <dbReference type="ARBA" id="ARBA00023163"/>
    </source>
</evidence>
<dbReference type="SMART" id="SM00346">
    <property type="entry name" value="HTH_ICLR"/>
    <property type="match status" value="1"/>
</dbReference>
<dbReference type="Proteomes" id="UP000465778">
    <property type="component" value="Unassembled WGS sequence"/>
</dbReference>
<keyword evidence="2" id="KW-0238">DNA-binding</keyword>
<dbReference type="Pfam" id="PF09339">
    <property type="entry name" value="HTH_IclR"/>
    <property type="match status" value="1"/>
</dbReference>
<proteinExistence type="predicted"/>
<evidence type="ECO:0008006" key="8">
    <source>
        <dbReference type="Google" id="ProtNLM"/>
    </source>
</evidence>